<dbReference type="OrthoDB" id="164037at2"/>
<dbReference type="Gene3D" id="2.60.120.560">
    <property type="entry name" value="Exo-inulinase, domain 1"/>
    <property type="match status" value="1"/>
</dbReference>
<evidence type="ECO:0000313" key="2">
    <source>
        <dbReference type="EMBL" id="GAP15544.1"/>
    </source>
</evidence>
<protein>
    <recommendedName>
        <fullName evidence="4">3-keto-disaccharide hydrolase domain-containing protein</fullName>
    </recommendedName>
</protein>
<keyword evidence="1" id="KW-0732">Signal</keyword>
<dbReference type="STRING" id="360412.LARV_03334"/>
<feature type="chain" id="PRO_5006633048" description="3-keto-disaccharide hydrolase domain-containing protein" evidence="1">
    <location>
        <begin position="25"/>
        <end position="325"/>
    </location>
</feature>
<sequence>MKKVLPLFLALVFLLSACSGLPLPGGSTAPTSESDSDMATRVASILTAMPTVTGQAPQQAAQTQTLPTLAPSATLEVATTVATLTQPAPTATTEAPQGTPTENLTPVATFTPQGGATQAPTAVPSGDDPRAKLGKPAWTDTMDGSDNWPTGDSDFTKIDFSGGSLQLTALKTIAGWRLTWPKIGDAYIEMSVRSGNCNSNDYYGIIFRVPDLNDPDQGYLLSVSCDGKYSLRLWNGREGTSGKMTTLIPWTASDKIVSGADQLNRVGAMMIGDRLLVYLNGSLIKEVKDSTFKEGYFGVFAAQGKEQKEFTIRIEEMSYWNNPQP</sequence>
<dbReference type="RefSeq" id="WP_075074717.1">
    <property type="nucleotide sequence ID" value="NZ_DF967972.1"/>
</dbReference>
<accession>A0A0S7BMP6</accession>
<reference evidence="2" key="1">
    <citation type="submission" date="2015-07" db="EMBL/GenBank/DDBJ databases">
        <title>Draft Genome Sequences of Anaerolinea thermolimosa IMO-1, Bellilinea caldifistulae GOMI-1, Leptolinea tardivitalis YMTK-2, Levilinea saccharolytica KIBI-1,Longilinea arvoryzae KOME-1, Previously Described as Members of the Anaerolineaceae (Chloroflexi).</title>
        <authorList>
            <person name="Sekiguchi Y."/>
            <person name="Ohashi A."/>
            <person name="Matsuura N."/>
            <person name="Tourlousse M.D."/>
        </authorList>
    </citation>
    <scope>NUCLEOTIDE SEQUENCE [LARGE SCALE GENOMIC DNA]</scope>
    <source>
        <strain evidence="2">KOME-1</strain>
    </source>
</reference>
<dbReference type="PROSITE" id="PS51257">
    <property type="entry name" value="PROKAR_LIPOPROTEIN"/>
    <property type="match status" value="1"/>
</dbReference>
<organism evidence="2">
    <name type="scientific">Longilinea arvoryzae</name>
    <dbReference type="NCBI Taxonomy" id="360412"/>
    <lineage>
        <taxon>Bacteria</taxon>
        <taxon>Bacillati</taxon>
        <taxon>Chloroflexota</taxon>
        <taxon>Anaerolineae</taxon>
        <taxon>Anaerolineales</taxon>
        <taxon>Anaerolineaceae</taxon>
        <taxon>Longilinea</taxon>
    </lineage>
</organism>
<proteinExistence type="predicted"/>
<keyword evidence="3" id="KW-1185">Reference proteome</keyword>
<gene>
    <name evidence="2" type="ORF">LARV_03334</name>
</gene>
<dbReference type="EMBL" id="DF967972">
    <property type="protein sequence ID" value="GAP15544.1"/>
    <property type="molecule type" value="Genomic_DNA"/>
</dbReference>
<dbReference type="AlphaFoldDB" id="A0A0S7BMP6"/>
<evidence type="ECO:0000256" key="1">
    <source>
        <dbReference type="SAM" id="SignalP"/>
    </source>
</evidence>
<name>A0A0S7BMP6_9CHLR</name>
<evidence type="ECO:0000313" key="3">
    <source>
        <dbReference type="Proteomes" id="UP000055060"/>
    </source>
</evidence>
<feature type="signal peptide" evidence="1">
    <location>
        <begin position="1"/>
        <end position="24"/>
    </location>
</feature>
<evidence type="ECO:0008006" key="4">
    <source>
        <dbReference type="Google" id="ProtNLM"/>
    </source>
</evidence>
<dbReference type="Proteomes" id="UP000055060">
    <property type="component" value="Unassembled WGS sequence"/>
</dbReference>